<organism evidence="9 10">
    <name type="scientific">Spirosoma profusum</name>
    <dbReference type="NCBI Taxonomy" id="2771354"/>
    <lineage>
        <taxon>Bacteria</taxon>
        <taxon>Pseudomonadati</taxon>
        <taxon>Bacteroidota</taxon>
        <taxon>Cytophagia</taxon>
        <taxon>Cytophagales</taxon>
        <taxon>Cytophagaceae</taxon>
        <taxon>Spirosoma</taxon>
    </lineage>
</organism>
<evidence type="ECO:0000259" key="8">
    <source>
        <dbReference type="Pfam" id="PF07715"/>
    </source>
</evidence>
<evidence type="ECO:0000313" key="9">
    <source>
        <dbReference type="EMBL" id="MBD2705633.1"/>
    </source>
</evidence>
<evidence type="ECO:0000256" key="5">
    <source>
        <dbReference type="ARBA" id="ARBA00023136"/>
    </source>
</evidence>
<keyword evidence="4 7" id="KW-0812">Transmembrane</keyword>
<evidence type="ECO:0000256" key="3">
    <source>
        <dbReference type="ARBA" id="ARBA00022452"/>
    </source>
</evidence>
<keyword evidence="5 7" id="KW-0472">Membrane</keyword>
<proteinExistence type="inferred from homology"/>
<dbReference type="FunFam" id="2.170.130.10:FF:000008">
    <property type="entry name" value="SusC/RagA family TonB-linked outer membrane protein"/>
    <property type="match status" value="1"/>
</dbReference>
<dbReference type="GO" id="GO:0009279">
    <property type="term" value="C:cell outer membrane"/>
    <property type="evidence" value="ECO:0007669"/>
    <property type="project" value="UniProtKB-SubCell"/>
</dbReference>
<dbReference type="SUPFAM" id="SSF56935">
    <property type="entry name" value="Porins"/>
    <property type="match status" value="1"/>
</dbReference>
<feature type="domain" description="TonB-dependent receptor plug" evidence="8">
    <location>
        <begin position="134"/>
        <end position="241"/>
    </location>
</feature>
<dbReference type="Proteomes" id="UP000598820">
    <property type="component" value="Unassembled WGS sequence"/>
</dbReference>
<dbReference type="InterPro" id="IPR012910">
    <property type="entry name" value="Plug_dom"/>
</dbReference>
<dbReference type="InterPro" id="IPR023996">
    <property type="entry name" value="TonB-dep_OMP_SusC/RagA"/>
</dbReference>
<evidence type="ECO:0000256" key="6">
    <source>
        <dbReference type="ARBA" id="ARBA00023237"/>
    </source>
</evidence>
<keyword evidence="3 7" id="KW-1134">Transmembrane beta strand</keyword>
<dbReference type="InterPro" id="IPR023997">
    <property type="entry name" value="TonB-dep_OMP_SusC/RagA_CS"/>
</dbReference>
<dbReference type="SUPFAM" id="SSF49464">
    <property type="entry name" value="Carboxypeptidase regulatory domain-like"/>
    <property type="match status" value="1"/>
</dbReference>
<dbReference type="NCBIfam" id="TIGR04057">
    <property type="entry name" value="SusC_RagA_signa"/>
    <property type="match status" value="1"/>
</dbReference>
<evidence type="ECO:0000313" key="10">
    <source>
        <dbReference type="Proteomes" id="UP000598820"/>
    </source>
</evidence>
<gene>
    <name evidence="9" type="ORF">IC229_33805</name>
</gene>
<dbReference type="NCBIfam" id="TIGR04056">
    <property type="entry name" value="OMP_RagA_SusC"/>
    <property type="match status" value="1"/>
</dbReference>
<dbReference type="PROSITE" id="PS52016">
    <property type="entry name" value="TONB_DEPENDENT_REC_3"/>
    <property type="match status" value="1"/>
</dbReference>
<dbReference type="Gene3D" id="2.60.40.1120">
    <property type="entry name" value="Carboxypeptidase-like, regulatory domain"/>
    <property type="match status" value="1"/>
</dbReference>
<dbReference type="AlphaFoldDB" id="A0A927AW97"/>
<keyword evidence="2 7" id="KW-0813">Transport</keyword>
<evidence type="ECO:0000256" key="2">
    <source>
        <dbReference type="ARBA" id="ARBA00022448"/>
    </source>
</evidence>
<dbReference type="Gene3D" id="2.40.170.20">
    <property type="entry name" value="TonB-dependent receptor, beta-barrel domain"/>
    <property type="match status" value="1"/>
</dbReference>
<dbReference type="Gene3D" id="2.170.130.10">
    <property type="entry name" value="TonB-dependent receptor, plug domain"/>
    <property type="match status" value="1"/>
</dbReference>
<dbReference type="RefSeq" id="WP_190893261.1">
    <property type="nucleotide sequence ID" value="NZ_JACWZY010000063.1"/>
</dbReference>
<name>A0A927AW97_9BACT</name>
<protein>
    <submittedName>
        <fullName evidence="9">TonB-dependent receptor</fullName>
    </submittedName>
</protein>
<dbReference type="InterPro" id="IPR036942">
    <property type="entry name" value="Beta-barrel_TonB_sf"/>
</dbReference>
<dbReference type="EMBL" id="JACWZY010000063">
    <property type="protein sequence ID" value="MBD2705633.1"/>
    <property type="molecule type" value="Genomic_DNA"/>
</dbReference>
<comment type="similarity">
    <text evidence="7">Belongs to the TonB-dependent receptor family.</text>
</comment>
<evidence type="ECO:0000256" key="7">
    <source>
        <dbReference type="PROSITE-ProRule" id="PRU01360"/>
    </source>
</evidence>
<accession>A0A927AW97</accession>
<evidence type="ECO:0000256" key="4">
    <source>
        <dbReference type="ARBA" id="ARBA00022692"/>
    </source>
</evidence>
<comment type="caution">
    <text evidence="9">The sequence shown here is derived from an EMBL/GenBank/DDBJ whole genome shotgun (WGS) entry which is preliminary data.</text>
</comment>
<evidence type="ECO:0000256" key="1">
    <source>
        <dbReference type="ARBA" id="ARBA00004571"/>
    </source>
</evidence>
<dbReference type="InterPro" id="IPR039426">
    <property type="entry name" value="TonB-dep_rcpt-like"/>
</dbReference>
<dbReference type="Pfam" id="PF13715">
    <property type="entry name" value="CarbopepD_reg_2"/>
    <property type="match status" value="1"/>
</dbReference>
<keyword evidence="10" id="KW-1185">Reference proteome</keyword>
<reference evidence="9" key="1">
    <citation type="submission" date="2020-09" db="EMBL/GenBank/DDBJ databases">
        <authorList>
            <person name="Kim M.K."/>
        </authorList>
    </citation>
    <scope>NUCLEOTIDE SEQUENCE</scope>
    <source>
        <strain evidence="9">BT702</strain>
    </source>
</reference>
<keyword evidence="9" id="KW-0675">Receptor</keyword>
<sequence>MKQLLPHEAATFLMLSRTRWLSVVILLIFMLSQTAIYAQGNIRITGKLTASGTSEALPGVNVVVKGTNLGTATNKDGTYQINVPAENSTLVFSSVGYLPQEVVVGKQSTINVTLEADSKTLQDVVVVGYGTQRKSQLTGAISSVSAKDIQTIPVTSADQALQGRAAGVDVIASSHAPGATATIRVRGVSSIRANNDPLFVVDGIPISGGLSDINPNIIESMEVLKDASATAIYGARGSSGVILITTKRGKDGRTQVTYDGYMGVSQIANKVEVLDAEGWVNYKATAFKTRQLDKLLDNIELKNYQAGKQVDWQNLNLRNGIQQSHNIGVLGGNQKTRFSVNANFLKQNGIVYNSDFTRGSLQINIDHQISNRFRIGTSTLLSYSSENLINQGQVLGQAMRIGPLGDVYNEDGTYRLFPTSEALLGNPRTDAENEKNQRFRTRLFSSLYAEAELWRGLKYRLNFGPDFSFENVGRFIGSYTNTLQGAPNRATNSKSDTKAYTLENLLTFSRTIKDIHAFDVTLLQSVQQQTLENNTLEATGIPSEKMLWHDLSSGQIRSFDTDQQQWSILSYMARVNYSLMGKYLITLTARRDGSSRFGQDRKFGFFPSAAVAWRIADEKFITDIRAISDLKLRASYGAVGNTALNPYQSMGSLTRRSYLFGSEAALGFEPNTLPNFDLGWETSHQANIGLDFGLFNNRIAGTLEYYQIKTTDLLLNRALPQNTGFGSILANIGSTKNTGFEFTLNTMNVQTQDGFKWTTSLNGAINKNQITDLYGNGKDDVGNSWFIGQPINVFYNLQFDGIWQANEVEQAKVYSRTPGQIKVKDLNNDGKITGDDRVIIGSAIPKWTGGITNTFNYKGFDLSIFVNTRQKFMVNSDVYALDNLEARYNIPRFVNYYTPENPSNDYPAPVTPGMNNPNIDLMRYRDASYVRVRNINLGYTFGTQLVKRIGLQSLRLYVSGQNLFTFTKFQGWDPESGGNLGSYPSTRLILFGLNASL</sequence>
<dbReference type="InterPro" id="IPR008969">
    <property type="entry name" value="CarboxyPept-like_regulatory"/>
</dbReference>
<dbReference type="Pfam" id="PF07715">
    <property type="entry name" value="Plug"/>
    <property type="match status" value="1"/>
</dbReference>
<keyword evidence="6 7" id="KW-0998">Cell outer membrane</keyword>
<dbReference type="InterPro" id="IPR037066">
    <property type="entry name" value="Plug_dom_sf"/>
</dbReference>
<comment type="subcellular location">
    <subcellularLocation>
        <location evidence="1 7">Cell outer membrane</location>
        <topology evidence="1 7">Multi-pass membrane protein</topology>
    </subcellularLocation>
</comment>